<dbReference type="EMBL" id="CM031832">
    <property type="protein sequence ID" value="KAG6698146.1"/>
    <property type="molecule type" value="Genomic_DNA"/>
</dbReference>
<name>A0A922E7A4_CARIL</name>
<comment type="caution">
    <text evidence="1">The sequence shown here is derived from an EMBL/GenBank/DDBJ whole genome shotgun (WGS) entry which is preliminary data.</text>
</comment>
<reference evidence="1" key="1">
    <citation type="submission" date="2021-01" db="EMBL/GenBank/DDBJ databases">
        <authorList>
            <person name="Lovell J.T."/>
            <person name="Bentley N."/>
            <person name="Bhattarai G."/>
            <person name="Jenkins J.W."/>
            <person name="Sreedasyam A."/>
            <person name="Alarcon Y."/>
            <person name="Bock C."/>
            <person name="Boston L."/>
            <person name="Carlson J."/>
            <person name="Cervantes K."/>
            <person name="Clermont K."/>
            <person name="Krom N."/>
            <person name="Kubenka K."/>
            <person name="Mamidi S."/>
            <person name="Mattison C."/>
            <person name="Monteros M."/>
            <person name="Pisani C."/>
            <person name="Plott C."/>
            <person name="Rajasekar S."/>
            <person name="Rhein H.S."/>
            <person name="Rohla C."/>
            <person name="Song M."/>
            <person name="Hilaire R.S."/>
            <person name="Shu S."/>
            <person name="Wells L."/>
            <person name="Wang X."/>
            <person name="Webber J."/>
            <person name="Heerema R.J."/>
            <person name="Klein P."/>
            <person name="Conner P."/>
            <person name="Grauke L."/>
            <person name="Grimwood J."/>
            <person name="Schmutz J."/>
            <person name="Randall J.J."/>
        </authorList>
    </citation>
    <scope>NUCLEOTIDE SEQUENCE</scope>
    <source>
        <tissue evidence="1">Leaf</tissue>
    </source>
</reference>
<proteinExistence type="predicted"/>
<protein>
    <submittedName>
        <fullName evidence="1">Uncharacterized protein</fullName>
    </submittedName>
</protein>
<dbReference type="Proteomes" id="UP000811246">
    <property type="component" value="Chromosome 8"/>
</dbReference>
<evidence type="ECO:0000313" key="1">
    <source>
        <dbReference type="EMBL" id="KAG6698146.1"/>
    </source>
</evidence>
<sequence>MIFFLAFWDFQLQEPITMIIEGWMDREQIISMSRFCMIHGIEKFHPKESYFFNHDLALVLESFIRLFLEEFISSYIYVYYCQMPRLQNGMFDY</sequence>
<organism evidence="1 2">
    <name type="scientific">Carya illinoinensis</name>
    <name type="common">Pecan</name>
    <dbReference type="NCBI Taxonomy" id="32201"/>
    <lineage>
        <taxon>Eukaryota</taxon>
        <taxon>Viridiplantae</taxon>
        <taxon>Streptophyta</taxon>
        <taxon>Embryophyta</taxon>
        <taxon>Tracheophyta</taxon>
        <taxon>Spermatophyta</taxon>
        <taxon>Magnoliopsida</taxon>
        <taxon>eudicotyledons</taxon>
        <taxon>Gunneridae</taxon>
        <taxon>Pentapetalae</taxon>
        <taxon>rosids</taxon>
        <taxon>fabids</taxon>
        <taxon>Fagales</taxon>
        <taxon>Juglandaceae</taxon>
        <taxon>Carya</taxon>
    </lineage>
</organism>
<gene>
    <name evidence="1" type="ORF">I3842_08G006400</name>
</gene>
<dbReference type="AlphaFoldDB" id="A0A922E7A4"/>
<evidence type="ECO:0000313" key="2">
    <source>
        <dbReference type="Proteomes" id="UP000811246"/>
    </source>
</evidence>
<accession>A0A922E7A4</accession>